<reference evidence="1 2" key="1">
    <citation type="submission" date="2016-10" db="EMBL/GenBank/DDBJ databases">
        <authorList>
            <person name="Varghese N."/>
            <person name="Submissions S."/>
        </authorList>
    </citation>
    <scope>NUCLEOTIDE SEQUENCE [LARGE SCALE GENOMIC DNA]</scope>
    <source>
        <strain evidence="1 2">DSM 21822</strain>
    </source>
</reference>
<evidence type="ECO:0000313" key="1">
    <source>
        <dbReference type="EMBL" id="SFK07894.1"/>
    </source>
</evidence>
<protein>
    <submittedName>
        <fullName evidence="1">Uncharacterized protein</fullName>
    </submittedName>
</protein>
<dbReference type="EMBL" id="FOSL01000002">
    <property type="protein sequence ID" value="SFK07894.1"/>
    <property type="molecule type" value="Genomic_DNA"/>
</dbReference>
<gene>
    <name evidence="1" type="ORF">SAMN04488498_102292</name>
</gene>
<name>A0A1I3WJN3_9HYPH</name>
<accession>A0A1I3WJN3</accession>
<organism evidence="1 2">
    <name type="scientific">Neomesorhizobium albiziae</name>
    <dbReference type="NCBI Taxonomy" id="335020"/>
    <lineage>
        <taxon>Bacteria</taxon>
        <taxon>Pseudomonadati</taxon>
        <taxon>Pseudomonadota</taxon>
        <taxon>Alphaproteobacteria</taxon>
        <taxon>Hyphomicrobiales</taxon>
        <taxon>Phyllobacteriaceae</taxon>
        <taxon>Neomesorhizobium</taxon>
    </lineage>
</organism>
<proteinExistence type="predicted"/>
<dbReference type="Proteomes" id="UP000323300">
    <property type="component" value="Unassembled WGS sequence"/>
</dbReference>
<sequence>MEEVDPFEAGSAPNPEATVLPGTLLISVRYRSAGKANLVISDAGMVFDG</sequence>
<keyword evidence="2" id="KW-1185">Reference proteome</keyword>
<dbReference type="RefSeq" id="WP_284242431.1">
    <property type="nucleotide sequence ID" value="NZ_BSPE01000028.1"/>
</dbReference>
<dbReference type="AlphaFoldDB" id="A0A1I3WJN3"/>
<evidence type="ECO:0000313" key="2">
    <source>
        <dbReference type="Proteomes" id="UP000323300"/>
    </source>
</evidence>